<dbReference type="OrthoDB" id="3740850at2759"/>
<proteinExistence type="predicted"/>
<dbReference type="GeneID" id="25782510"/>
<sequence>MSNFNFKLDPACLPQLTSKGDNYSEWRPAWQIAYEWAELWETIEDKPPTLTPTTTTTSADTTQTTVDATALTDSRHRRRNDSRYVKMPISTTDIIMSVCLIDMAICAILTAYRTYVLPPPPPAGLQALQDDLEELGGGLHELVARVTRLESGEVPQVQAPVVAPIPAPSSNTANGTQ</sequence>
<organism evidence="1 2">
    <name type="scientific">Hypocrea atroviridis (strain ATCC 20476 / IMI 206040)</name>
    <name type="common">Trichoderma atroviride</name>
    <dbReference type="NCBI Taxonomy" id="452589"/>
    <lineage>
        <taxon>Eukaryota</taxon>
        <taxon>Fungi</taxon>
        <taxon>Dikarya</taxon>
        <taxon>Ascomycota</taxon>
        <taxon>Pezizomycotina</taxon>
        <taxon>Sordariomycetes</taxon>
        <taxon>Hypocreomycetidae</taxon>
        <taxon>Hypocreales</taxon>
        <taxon>Hypocreaceae</taxon>
        <taxon>Trichoderma</taxon>
    </lineage>
</organism>
<protein>
    <recommendedName>
        <fullName evidence="3">DUF4219 domain-containing protein</fullName>
    </recommendedName>
</protein>
<reference evidence="1 2" key="1">
    <citation type="journal article" date="2011" name="Genome Biol.">
        <title>Comparative genome sequence analysis underscores mycoparasitism as the ancestral life style of Trichoderma.</title>
        <authorList>
            <person name="Kubicek C.P."/>
            <person name="Herrera-Estrella A."/>
            <person name="Seidl-Seiboth V."/>
            <person name="Martinez D.A."/>
            <person name="Druzhinina I.S."/>
            <person name="Thon M."/>
            <person name="Zeilinger S."/>
            <person name="Casas-Flores S."/>
            <person name="Horwitz B.A."/>
            <person name="Mukherjee P.K."/>
            <person name="Mukherjee M."/>
            <person name="Kredics L."/>
            <person name="Alcaraz L.D."/>
            <person name="Aerts A."/>
            <person name="Antal Z."/>
            <person name="Atanasova L."/>
            <person name="Cervantes-Badillo M.G."/>
            <person name="Challacombe J."/>
            <person name="Chertkov O."/>
            <person name="McCluskey K."/>
            <person name="Coulpier F."/>
            <person name="Deshpande N."/>
            <person name="von Doehren H."/>
            <person name="Ebbole D.J."/>
            <person name="Esquivel-Naranjo E.U."/>
            <person name="Fekete E."/>
            <person name="Flipphi M."/>
            <person name="Glaser F."/>
            <person name="Gomez-Rodriguez E.Y."/>
            <person name="Gruber S."/>
            <person name="Han C."/>
            <person name="Henrissat B."/>
            <person name="Hermosa R."/>
            <person name="Hernandez-Onate M."/>
            <person name="Karaffa L."/>
            <person name="Kosti I."/>
            <person name="Le Crom S."/>
            <person name="Lindquist E."/>
            <person name="Lucas S."/>
            <person name="Luebeck M."/>
            <person name="Luebeck P.S."/>
            <person name="Margeot A."/>
            <person name="Metz B."/>
            <person name="Misra M."/>
            <person name="Nevalainen H."/>
            <person name="Omann M."/>
            <person name="Packer N."/>
            <person name="Perrone G."/>
            <person name="Uresti-Rivera E.E."/>
            <person name="Salamov A."/>
            <person name="Schmoll M."/>
            <person name="Seiboth B."/>
            <person name="Shapiro H."/>
            <person name="Sukno S."/>
            <person name="Tamayo-Ramos J.A."/>
            <person name="Tisch D."/>
            <person name="Wiest A."/>
            <person name="Wilkinson H.H."/>
            <person name="Zhang M."/>
            <person name="Coutinho P.M."/>
            <person name="Kenerley C.M."/>
            <person name="Monte E."/>
            <person name="Baker S.E."/>
            <person name="Grigoriev I.V."/>
        </authorList>
    </citation>
    <scope>NUCLEOTIDE SEQUENCE [LARGE SCALE GENOMIC DNA]</scope>
    <source>
        <strain evidence="2">ATCC 20476 / IMI 206040</strain>
    </source>
</reference>
<dbReference type="RefSeq" id="XP_013938005.1">
    <property type="nucleotide sequence ID" value="XM_014082530.1"/>
</dbReference>
<accession>G9PBV5</accession>
<evidence type="ECO:0000313" key="1">
    <source>
        <dbReference type="EMBL" id="EHK39849.1"/>
    </source>
</evidence>
<dbReference type="HOGENOM" id="CLU_1518066_0_0_1"/>
<dbReference type="Proteomes" id="UP000005426">
    <property type="component" value="Unassembled WGS sequence"/>
</dbReference>
<name>G9PBV5_HYPAI</name>
<gene>
    <name evidence="1" type="ORF">TRIATDRAFT_303113</name>
</gene>
<dbReference type="AlphaFoldDB" id="G9PBV5"/>
<keyword evidence="2" id="KW-1185">Reference proteome</keyword>
<evidence type="ECO:0008006" key="3">
    <source>
        <dbReference type="Google" id="ProtNLM"/>
    </source>
</evidence>
<comment type="caution">
    <text evidence="1">The sequence shown here is derived from an EMBL/GenBank/DDBJ whole genome shotgun (WGS) entry which is preliminary data.</text>
</comment>
<dbReference type="KEGG" id="tatv:25782510"/>
<dbReference type="EMBL" id="ABDG02000029">
    <property type="protein sequence ID" value="EHK39849.1"/>
    <property type="molecule type" value="Genomic_DNA"/>
</dbReference>
<evidence type="ECO:0000313" key="2">
    <source>
        <dbReference type="Proteomes" id="UP000005426"/>
    </source>
</evidence>